<dbReference type="KEGG" id="psyt:DSAG12_03326"/>
<sequence>MKKLTEKFAKISVILAVMLIPIFSLTEFSINAPKSQNTNYFKDLQQYPHLNFTERQKFYLNGTHENNGFHAQVARIYLGLPINETIIRNTLEDVNNFEDTSDFDVNAYLRMLYFDNVTHILSSELKMDLKQTVLDFKYWFTEPNSDNMIFWTENHMILFHTAELLAGQLYPNETFTNSNMTGIEHVNHAIPLINRWIGWRAQFGFSEWHSNIYFTLDLIALMNLVEFSKDESISTKAMMLVDLIAFDFANNFYHSIYATTHGRTEDSRQVGTSIDSPASRESPSESAWVLLGIGKHNINDGNNRGAISIAASEKYVPPPILEDIAEFAATNNEHKERSSLNLADGPTYGLGYTSEDDLMFWWPMSAPASSPIIDASVRLMEEYDIKTKLIFNDAMFLDLLNIGGTIHGTTLSEFCEKLKIVTQGTCLESVSTYTYRTPYYQLSGAQDYHKGMAGLQEHIWQASLDETAIVYTNSPGGVSPQEFTGGWKPRATLHENVGIFQYDRLATSLIGEIVFLYLEFKPYTHAYFPQWAFDSVEQHGKWTFGSKNDSYIALYSHEKTHWESDIELKSFGKKNAYIVELANVEDYATFDAFIEEILDAEVKVNQLAVGFDIVYDSPSQGIITVAWDGPMTSNGSEVDLGPFPRFDNDFCYQIFGTNTTLIEFESQTLELDFENATRTYSIS</sequence>
<gene>
    <name evidence="2" type="ORF">DSAG12_03326</name>
</gene>
<keyword evidence="1" id="KW-0812">Transmembrane</keyword>
<reference evidence="2 3" key="2">
    <citation type="journal article" date="2024" name="Int. J. Syst. Evol. Microbiol.">
        <title>Promethearchaeum syntrophicum gen. nov., sp. nov., an anaerobic, obligately syntrophic archaeon, the first isolate of the lineage 'Asgard' archaea, and proposal of the new archaeal phylum Promethearchaeota phyl. nov. and kingdom Promethearchaeati regn. nov.</title>
        <authorList>
            <person name="Imachi H."/>
            <person name="Nobu M.K."/>
            <person name="Kato S."/>
            <person name="Takaki Y."/>
            <person name="Miyazaki M."/>
            <person name="Miyata M."/>
            <person name="Ogawara M."/>
            <person name="Saito Y."/>
            <person name="Sakai S."/>
            <person name="Tahara Y.O."/>
            <person name="Takano Y."/>
            <person name="Tasumi E."/>
            <person name="Uematsu K."/>
            <person name="Yoshimura T."/>
            <person name="Itoh T."/>
            <person name="Ohkuma M."/>
            <person name="Takai K."/>
        </authorList>
    </citation>
    <scope>NUCLEOTIDE SEQUENCE [LARGE SCALE GENOMIC DNA]</scope>
    <source>
        <strain evidence="2 3">MK-D1</strain>
    </source>
</reference>
<evidence type="ECO:0000256" key="1">
    <source>
        <dbReference type="SAM" id="Phobius"/>
    </source>
</evidence>
<evidence type="ECO:0000313" key="2">
    <source>
        <dbReference type="EMBL" id="QEE17489.1"/>
    </source>
</evidence>
<evidence type="ECO:0008006" key="4">
    <source>
        <dbReference type="Google" id="ProtNLM"/>
    </source>
</evidence>
<dbReference type="AlphaFoldDB" id="A0A5B9DDU3"/>
<dbReference type="EMBL" id="CP042905">
    <property type="protein sequence ID" value="QEE17489.1"/>
    <property type="molecule type" value="Genomic_DNA"/>
</dbReference>
<dbReference type="OrthoDB" id="386287at2157"/>
<protein>
    <recommendedName>
        <fullName evidence="4">Heparinase II/III-like protein</fullName>
    </recommendedName>
</protein>
<dbReference type="GeneID" id="41331293"/>
<feature type="transmembrane region" description="Helical" evidence="1">
    <location>
        <begin position="12"/>
        <end position="30"/>
    </location>
</feature>
<name>A0A5B9DDU3_9ARCH</name>
<organism evidence="2 3">
    <name type="scientific">Promethearchaeum syntrophicum</name>
    <dbReference type="NCBI Taxonomy" id="2594042"/>
    <lineage>
        <taxon>Archaea</taxon>
        <taxon>Promethearchaeati</taxon>
        <taxon>Promethearchaeota</taxon>
        <taxon>Promethearchaeia</taxon>
        <taxon>Promethearchaeales</taxon>
        <taxon>Promethearchaeaceae</taxon>
        <taxon>Promethearchaeum</taxon>
    </lineage>
</organism>
<dbReference type="Proteomes" id="UP000321408">
    <property type="component" value="Chromosome"/>
</dbReference>
<reference evidence="2 3" key="1">
    <citation type="journal article" date="2020" name="Nature">
        <title>Isolation of an archaeon at the prokaryote-eukaryote interface.</title>
        <authorList>
            <person name="Imachi H."/>
            <person name="Nobu M.K."/>
            <person name="Nakahara N."/>
            <person name="Morono Y."/>
            <person name="Ogawara M."/>
            <person name="Takaki Y."/>
            <person name="Takano Y."/>
            <person name="Uematsu K."/>
            <person name="Ikuta T."/>
            <person name="Ito M."/>
            <person name="Matsui Y."/>
            <person name="Miyazaki M."/>
            <person name="Murata K."/>
            <person name="Saito Y."/>
            <person name="Sakai S."/>
            <person name="Song C."/>
            <person name="Tasumi E."/>
            <person name="Yamanaka Y."/>
            <person name="Yamaguchi T."/>
            <person name="Kamagata Y."/>
            <person name="Tamaki H."/>
            <person name="Takai K."/>
        </authorList>
    </citation>
    <scope>NUCLEOTIDE SEQUENCE [LARGE SCALE GENOMIC DNA]</scope>
    <source>
        <strain evidence="2 3">MK-D1</strain>
    </source>
</reference>
<keyword evidence="1" id="KW-0472">Membrane</keyword>
<dbReference type="RefSeq" id="WP_162306795.1">
    <property type="nucleotide sequence ID" value="NZ_CP042905.2"/>
</dbReference>
<keyword evidence="1" id="KW-1133">Transmembrane helix</keyword>
<accession>A0A5B9DDU3</accession>
<keyword evidence="3" id="KW-1185">Reference proteome</keyword>
<evidence type="ECO:0000313" key="3">
    <source>
        <dbReference type="Proteomes" id="UP000321408"/>
    </source>
</evidence>
<proteinExistence type="predicted"/>